<keyword evidence="2 6" id="KW-1003">Cell membrane</keyword>
<evidence type="ECO:0000256" key="5">
    <source>
        <dbReference type="ARBA" id="ARBA00023136"/>
    </source>
</evidence>
<proteinExistence type="inferred from homology"/>
<sequence>MQASYAPGSQPSLKTFDLSKRFWAVINSETKSKQDQSVIEHELDIRALCHALWRGKIWIIALAMIFAAVALGASYLMQQKWSATAIVDLPTTNDLGSYYSQQQFLRNLDTHINASPEAQLPTISDGAYKEFITQVVAYDTRREFWLQSDYYKQYREGNEKADAVLLEELINTIQVLRRDDKKLPNEVIKLTAETAVNANQFLREYMAFANQRASTHLNNEIKGAWATRIQSMKALVKRQEMVAKAMYSRKLNVLQQSLKIAEKQGINRNQTDTPIEELPESQMFMMGAPLLQSQIETLEVTGPNYSIDYDQNIAMLATLNVGPTLQNTFQTYRYLRTPEVPVNRDTPRRVFMMIMWGAIGLLVGAGVALTRRSHT</sequence>
<dbReference type="InterPro" id="IPR003856">
    <property type="entry name" value="LPS_length_determ_N"/>
</dbReference>
<feature type="domain" description="Polysaccharide chain length determinant N-terminal" evidence="7">
    <location>
        <begin position="42"/>
        <end position="108"/>
    </location>
</feature>
<keyword evidence="3 6" id="KW-0812">Transmembrane</keyword>
<comment type="similarity">
    <text evidence="6">Belongs to the WzzB/Cld/Rol family.</text>
</comment>
<evidence type="ECO:0000256" key="2">
    <source>
        <dbReference type="ARBA" id="ARBA00022475"/>
    </source>
</evidence>
<reference evidence="8" key="1">
    <citation type="submission" date="2013-07" db="EMBL/GenBank/DDBJ databases">
        <title>Sub-species coevolution in mutualistic symbiosis.</title>
        <authorList>
            <person name="Murfin K."/>
            <person name="Klassen J."/>
            <person name="Lee M."/>
            <person name="Forst S."/>
            <person name="Stock P."/>
            <person name="Goodrich-Blair H."/>
        </authorList>
    </citation>
    <scope>NUCLEOTIDE SEQUENCE [LARGE SCALE GENOMIC DNA]</scope>
    <source>
        <strain evidence="8">Puntauvense</strain>
    </source>
</reference>
<comment type="caution">
    <text evidence="8">The sequence shown here is derived from an EMBL/GenBank/DDBJ whole genome shotgun (WGS) entry which is preliminary data.</text>
</comment>
<name>A0A077NKU2_XENBV</name>
<dbReference type="NCBIfam" id="NF008645">
    <property type="entry name" value="PRK11638.1"/>
    <property type="match status" value="1"/>
</dbReference>
<dbReference type="PANTHER" id="PTHR32309">
    <property type="entry name" value="TYROSINE-PROTEIN KINASE"/>
    <property type="match status" value="1"/>
</dbReference>
<evidence type="ECO:0000256" key="3">
    <source>
        <dbReference type="ARBA" id="ARBA00022692"/>
    </source>
</evidence>
<evidence type="ECO:0000259" key="7">
    <source>
        <dbReference type="Pfam" id="PF02706"/>
    </source>
</evidence>
<comment type="subunit">
    <text evidence="6">Probably part of a complex composed of WzxE, WzyE and WzzE.</text>
</comment>
<protein>
    <recommendedName>
        <fullName evidence="6">ECA polysaccharide chain length modulation protein</fullName>
    </recommendedName>
</protein>
<evidence type="ECO:0000256" key="1">
    <source>
        <dbReference type="ARBA" id="ARBA00004651"/>
    </source>
</evidence>
<dbReference type="GO" id="GO:0004713">
    <property type="term" value="F:protein tyrosine kinase activity"/>
    <property type="evidence" value="ECO:0007669"/>
    <property type="project" value="TreeGrafter"/>
</dbReference>
<keyword evidence="4 6" id="KW-1133">Transmembrane helix</keyword>
<comment type="pathway">
    <text evidence="6">Bacterial outer membrane biogenesis; enterobacterial common antigen biosynthesis.</text>
</comment>
<dbReference type="EMBL" id="CBSW010000281">
    <property type="protein sequence ID" value="CDG99148.1"/>
    <property type="molecule type" value="Genomic_DNA"/>
</dbReference>
<dbReference type="GO" id="GO:0005886">
    <property type="term" value="C:plasma membrane"/>
    <property type="evidence" value="ECO:0007669"/>
    <property type="project" value="UniProtKB-SubCell"/>
</dbReference>
<dbReference type="GO" id="GO:0009246">
    <property type="term" value="P:enterobacterial common antigen biosynthetic process"/>
    <property type="evidence" value="ECO:0007669"/>
    <property type="project" value="UniProtKB-UniRule"/>
</dbReference>
<evidence type="ECO:0000313" key="8">
    <source>
        <dbReference type="EMBL" id="CDG99148.1"/>
    </source>
</evidence>
<dbReference type="Proteomes" id="UP000028511">
    <property type="component" value="Unassembled WGS sequence"/>
</dbReference>
<comment type="subcellular location">
    <subcellularLocation>
        <location evidence="6">Cell inner membrane</location>
        <topology evidence="6">Multi-pass membrane protein</topology>
    </subcellularLocation>
    <subcellularLocation>
        <location evidence="1">Cell membrane</location>
        <topology evidence="1">Multi-pass membrane protein</topology>
    </subcellularLocation>
</comment>
<keyword evidence="6" id="KW-0997">Cell inner membrane</keyword>
<gene>
    <name evidence="6 8" type="primary">wzzE</name>
    <name evidence="8" type="ORF">XBP1_740023</name>
</gene>
<comment type="function">
    <text evidence="6">Modulates the polysaccharide chain length of enterobacterial common antigen (ECA).</text>
</comment>
<evidence type="ECO:0000313" key="9">
    <source>
        <dbReference type="Proteomes" id="UP000028511"/>
    </source>
</evidence>
<dbReference type="AlphaFoldDB" id="A0A077NKU2"/>
<dbReference type="UniPathway" id="UPA00566"/>
<evidence type="ECO:0000256" key="4">
    <source>
        <dbReference type="ARBA" id="ARBA00022989"/>
    </source>
</evidence>
<dbReference type="PANTHER" id="PTHR32309:SF16">
    <property type="entry name" value="ECA POLYSACCHARIDE CHAIN LENGTH MODULATION PROTEIN"/>
    <property type="match status" value="1"/>
</dbReference>
<dbReference type="HOGENOM" id="CLU_060925_2_1_6"/>
<dbReference type="InterPro" id="IPR050445">
    <property type="entry name" value="Bact_polysacc_biosynth/exp"/>
</dbReference>
<evidence type="ECO:0000256" key="6">
    <source>
        <dbReference type="HAMAP-Rule" id="MF_02025"/>
    </source>
</evidence>
<dbReference type="Gene3D" id="3.30.1890.10">
    <property type="entry name" value="FepE-like"/>
    <property type="match status" value="1"/>
</dbReference>
<organism evidence="8 9">
    <name type="scientific">Xenorhabdus bovienii str. puntauvense</name>
    <dbReference type="NCBI Taxonomy" id="1398201"/>
    <lineage>
        <taxon>Bacteria</taxon>
        <taxon>Pseudomonadati</taxon>
        <taxon>Pseudomonadota</taxon>
        <taxon>Gammaproteobacteria</taxon>
        <taxon>Enterobacterales</taxon>
        <taxon>Morganellaceae</taxon>
        <taxon>Xenorhabdus</taxon>
    </lineage>
</organism>
<feature type="transmembrane region" description="Helical" evidence="6">
    <location>
        <begin position="57"/>
        <end position="77"/>
    </location>
</feature>
<dbReference type="SUPFAM" id="SSF160355">
    <property type="entry name" value="Bacterial polysaccharide co-polymerase-like"/>
    <property type="match status" value="1"/>
</dbReference>
<dbReference type="HAMAP" id="MF_02025">
    <property type="entry name" value="WzzE"/>
    <property type="match status" value="1"/>
</dbReference>
<dbReference type="Pfam" id="PF02706">
    <property type="entry name" value="Wzz"/>
    <property type="match status" value="1"/>
</dbReference>
<feature type="transmembrane region" description="Helical" evidence="6">
    <location>
        <begin position="350"/>
        <end position="369"/>
    </location>
</feature>
<keyword evidence="5 6" id="KW-0472">Membrane</keyword>
<accession>A0A077NKU2</accession>
<dbReference type="InterPro" id="IPR032895">
    <property type="entry name" value="WzzE"/>
</dbReference>